<dbReference type="InterPro" id="IPR032816">
    <property type="entry name" value="VTT_dom"/>
</dbReference>
<dbReference type="EMBL" id="JAECVU010000001">
    <property type="protein sequence ID" value="MBH8587948.1"/>
    <property type="molecule type" value="Genomic_DNA"/>
</dbReference>
<evidence type="ECO:0000313" key="9">
    <source>
        <dbReference type="EMBL" id="MBH8587948.1"/>
    </source>
</evidence>
<organism evidence="9 10">
    <name type="scientific">Thermoactinomyces vulgaris</name>
    <dbReference type="NCBI Taxonomy" id="2026"/>
    <lineage>
        <taxon>Bacteria</taxon>
        <taxon>Bacillati</taxon>
        <taxon>Bacillota</taxon>
        <taxon>Bacilli</taxon>
        <taxon>Bacillales</taxon>
        <taxon>Thermoactinomycetaceae</taxon>
        <taxon>Thermoactinomyces</taxon>
    </lineage>
</organism>
<feature type="transmembrane region" description="Helical" evidence="7">
    <location>
        <begin position="12"/>
        <end position="30"/>
    </location>
</feature>
<comment type="caution">
    <text evidence="9">The sequence shown here is derived from an EMBL/GenBank/DDBJ whole genome shotgun (WGS) entry which is preliminary data.</text>
</comment>
<dbReference type="Pfam" id="PF09335">
    <property type="entry name" value="VTT_dom"/>
    <property type="match status" value="1"/>
</dbReference>
<protein>
    <submittedName>
        <fullName evidence="9">DedA family protein</fullName>
    </submittedName>
</protein>
<evidence type="ECO:0000313" key="10">
    <source>
        <dbReference type="Proteomes" id="UP000641910"/>
    </source>
</evidence>
<accession>A0ABS0QFB3</accession>
<evidence type="ECO:0000256" key="7">
    <source>
        <dbReference type="SAM" id="Phobius"/>
    </source>
</evidence>
<gene>
    <name evidence="9" type="ORF">I8U22_03815</name>
</gene>
<feature type="transmembrane region" description="Helical" evidence="7">
    <location>
        <begin position="138"/>
        <end position="163"/>
    </location>
</feature>
<keyword evidence="3" id="KW-1003">Cell membrane</keyword>
<evidence type="ECO:0000256" key="4">
    <source>
        <dbReference type="ARBA" id="ARBA00022692"/>
    </source>
</evidence>
<dbReference type="Proteomes" id="UP000641910">
    <property type="component" value="Unassembled WGS sequence"/>
</dbReference>
<name>A0ABS0QFB3_THEVU</name>
<evidence type="ECO:0000256" key="2">
    <source>
        <dbReference type="ARBA" id="ARBA00010792"/>
    </source>
</evidence>
<keyword evidence="10" id="KW-1185">Reference proteome</keyword>
<evidence type="ECO:0000256" key="6">
    <source>
        <dbReference type="ARBA" id="ARBA00023136"/>
    </source>
</evidence>
<proteinExistence type="inferred from homology"/>
<keyword evidence="5 7" id="KW-1133">Transmembrane helix</keyword>
<sequence length="202" mass="23124">MENWIIEFMEKFGYFGVFLMIALENIFPPIPSEVVLTFGGFMTTKSELSVFGVVVAATLGAVVGAVILYLIGFLLNVNQLEKIIDRWGHILKIKKEDIHKADRWFERYGVWTVFFCRMVPIVRSLISVPAGMARMNMVIFLVFTTIGTLIWNTILVMLGAAFGEAWTTVLDYMSVYSNVFYVIFAVLFILVIAWYVKKRKAY</sequence>
<dbReference type="RefSeq" id="WP_037994282.1">
    <property type="nucleotide sequence ID" value="NZ_CP036487.1"/>
</dbReference>
<keyword evidence="6 7" id="KW-0472">Membrane</keyword>
<evidence type="ECO:0000256" key="3">
    <source>
        <dbReference type="ARBA" id="ARBA00022475"/>
    </source>
</evidence>
<reference evidence="9 10" key="1">
    <citation type="submission" date="2020-12" db="EMBL/GenBank/DDBJ databases">
        <title>WGS of Thermoactinomyces spp.</title>
        <authorList>
            <person name="Cheng K."/>
        </authorList>
    </citation>
    <scope>NUCLEOTIDE SEQUENCE [LARGE SCALE GENOMIC DNA]</scope>
    <source>
        <strain evidence="10">CICC 10650\ACCC 41061</strain>
    </source>
</reference>
<dbReference type="PANTHER" id="PTHR42709">
    <property type="entry name" value="ALKALINE PHOSPHATASE LIKE PROTEIN"/>
    <property type="match status" value="1"/>
</dbReference>
<feature type="transmembrane region" description="Helical" evidence="7">
    <location>
        <begin position="50"/>
        <end position="77"/>
    </location>
</feature>
<feature type="transmembrane region" description="Helical" evidence="7">
    <location>
        <begin position="175"/>
        <end position="196"/>
    </location>
</feature>
<dbReference type="InterPro" id="IPR051311">
    <property type="entry name" value="DedA_domain"/>
</dbReference>
<comment type="subcellular location">
    <subcellularLocation>
        <location evidence="1">Cell membrane</location>
        <topology evidence="1">Multi-pass membrane protein</topology>
    </subcellularLocation>
</comment>
<evidence type="ECO:0000256" key="5">
    <source>
        <dbReference type="ARBA" id="ARBA00022989"/>
    </source>
</evidence>
<evidence type="ECO:0000256" key="1">
    <source>
        <dbReference type="ARBA" id="ARBA00004651"/>
    </source>
</evidence>
<feature type="domain" description="VTT" evidence="8">
    <location>
        <begin position="30"/>
        <end position="160"/>
    </location>
</feature>
<keyword evidence="4 7" id="KW-0812">Transmembrane</keyword>
<comment type="similarity">
    <text evidence="2">Belongs to the DedA family.</text>
</comment>
<dbReference type="PANTHER" id="PTHR42709:SF6">
    <property type="entry name" value="UNDECAPRENYL PHOSPHATE TRANSPORTER A"/>
    <property type="match status" value="1"/>
</dbReference>
<evidence type="ECO:0000259" key="8">
    <source>
        <dbReference type="Pfam" id="PF09335"/>
    </source>
</evidence>